<dbReference type="GeneID" id="63802557"/>
<sequence length="58" mass="6213">MAVLERLGIIPLPPLTACLSLTPHISASTDASCSETVPRQSHLSLPMSHKHTHLPTFA</sequence>
<reference evidence="2 3" key="1">
    <citation type="submission" date="2016-07" db="EMBL/GenBank/DDBJ databases">
        <title>Pervasive Adenine N6-methylation of Active Genes in Fungi.</title>
        <authorList>
            <consortium name="DOE Joint Genome Institute"/>
            <person name="Mondo S.J."/>
            <person name="Dannebaum R.O."/>
            <person name="Kuo R.C."/>
            <person name="Labutti K."/>
            <person name="Haridas S."/>
            <person name="Kuo A."/>
            <person name="Salamov A."/>
            <person name="Ahrendt S.R."/>
            <person name="Lipzen A."/>
            <person name="Sullivan W."/>
            <person name="Andreopoulos W.B."/>
            <person name="Clum A."/>
            <person name="Lindquist E."/>
            <person name="Daum C."/>
            <person name="Ramamoorthy G.K."/>
            <person name="Gryganskyi A."/>
            <person name="Culley D."/>
            <person name="Magnuson J.K."/>
            <person name="James T.Y."/>
            <person name="O'Malley M.A."/>
            <person name="Stajich J.E."/>
            <person name="Spatafora J.W."/>
            <person name="Visel A."/>
            <person name="Grigoriev I.V."/>
        </authorList>
    </citation>
    <scope>NUCLEOTIDE SEQUENCE [LARGE SCALE GENOMIC DNA]</scope>
    <source>
        <strain evidence="2 3">ATCC 12442</strain>
    </source>
</reference>
<comment type="caution">
    <text evidence="2">The sequence shown here is derived from an EMBL/GenBank/DDBJ whole genome shotgun (WGS) entry which is preliminary data.</text>
</comment>
<feature type="compositionally biased region" description="Polar residues" evidence="1">
    <location>
        <begin position="30"/>
        <end position="43"/>
    </location>
</feature>
<feature type="compositionally biased region" description="Basic residues" evidence="1">
    <location>
        <begin position="48"/>
        <end position="58"/>
    </location>
</feature>
<dbReference type="RefSeq" id="XP_040746791.1">
    <property type="nucleotide sequence ID" value="XM_040885909.1"/>
</dbReference>
<keyword evidence="3" id="KW-1185">Reference proteome</keyword>
<evidence type="ECO:0000313" key="2">
    <source>
        <dbReference type="EMBL" id="ORX73580.1"/>
    </source>
</evidence>
<protein>
    <submittedName>
        <fullName evidence="2">Uncharacterized protein</fullName>
    </submittedName>
</protein>
<name>A0A1Y1WJ34_9FUNG</name>
<feature type="region of interest" description="Disordered" evidence="1">
    <location>
        <begin position="30"/>
        <end position="58"/>
    </location>
</feature>
<dbReference type="Proteomes" id="UP000193922">
    <property type="component" value="Unassembled WGS sequence"/>
</dbReference>
<dbReference type="EMBL" id="MCFD01000001">
    <property type="protein sequence ID" value="ORX73580.1"/>
    <property type="molecule type" value="Genomic_DNA"/>
</dbReference>
<organism evidence="2 3">
    <name type="scientific">Linderina pennispora</name>
    <dbReference type="NCBI Taxonomy" id="61395"/>
    <lineage>
        <taxon>Eukaryota</taxon>
        <taxon>Fungi</taxon>
        <taxon>Fungi incertae sedis</taxon>
        <taxon>Zoopagomycota</taxon>
        <taxon>Kickxellomycotina</taxon>
        <taxon>Kickxellomycetes</taxon>
        <taxon>Kickxellales</taxon>
        <taxon>Kickxellaceae</taxon>
        <taxon>Linderina</taxon>
    </lineage>
</organism>
<accession>A0A1Y1WJ34</accession>
<gene>
    <name evidence="2" type="ORF">DL89DRAFT_263624</name>
</gene>
<evidence type="ECO:0000256" key="1">
    <source>
        <dbReference type="SAM" id="MobiDB-lite"/>
    </source>
</evidence>
<proteinExistence type="predicted"/>
<dbReference type="AlphaFoldDB" id="A0A1Y1WJ34"/>
<evidence type="ECO:0000313" key="3">
    <source>
        <dbReference type="Proteomes" id="UP000193922"/>
    </source>
</evidence>